<feature type="compositionally biased region" description="Low complexity" evidence="2">
    <location>
        <begin position="246"/>
        <end position="279"/>
    </location>
</feature>
<comment type="caution">
    <text evidence="4">The sequence shown here is derived from an EMBL/GenBank/DDBJ whole genome shotgun (WGS) entry which is preliminary data.</text>
</comment>
<keyword evidence="3" id="KW-0472">Membrane</keyword>
<feature type="region of interest" description="Disordered" evidence="2">
    <location>
        <begin position="520"/>
        <end position="572"/>
    </location>
</feature>
<feature type="region of interest" description="Disordered" evidence="2">
    <location>
        <begin position="862"/>
        <end position="935"/>
    </location>
</feature>
<feature type="region of interest" description="Disordered" evidence="2">
    <location>
        <begin position="2066"/>
        <end position="2097"/>
    </location>
</feature>
<proteinExistence type="predicted"/>
<feature type="region of interest" description="Disordered" evidence="2">
    <location>
        <begin position="2109"/>
        <end position="2180"/>
    </location>
</feature>
<feature type="compositionally biased region" description="Polar residues" evidence="2">
    <location>
        <begin position="1914"/>
        <end position="1926"/>
    </location>
</feature>
<feature type="compositionally biased region" description="Gly residues" evidence="2">
    <location>
        <begin position="1977"/>
        <end position="1987"/>
    </location>
</feature>
<evidence type="ECO:0000256" key="2">
    <source>
        <dbReference type="SAM" id="MobiDB-lite"/>
    </source>
</evidence>
<feature type="compositionally biased region" description="Polar residues" evidence="2">
    <location>
        <begin position="734"/>
        <end position="746"/>
    </location>
</feature>
<feature type="compositionally biased region" description="Polar residues" evidence="2">
    <location>
        <begin position="1688"/>
        <end position="1698"/>
    </location>
</feature>
<organism evidence="4 5">
    <name type="scientific">Folsomia candida</name>
    <name type="common">Springtail</name>
    <dbReference type="NCBI Taxonomy" id="158441"/>
    <lineage>
        <taxon>Eukaryota</taxon>
        <taxon>Metazoa</taxon>
        <taxon>Ecdysozoa</taxon>
        <taxon>Arthropoda</taxon>
        <taxon>Hexapoda</taxon>
        <taxon>Collembola</taxon>
        <taxon>Entomobryomorpha</taxon>
        <taxon>Isotomoidea</taxon>
        <taxon>Isotomidae</taxon>
        <taxon>Proisotominae</taxon>
        <taxon>Folsomia</taxon>
    </lineage>
</organism>
<feature type="region of interest" description="Disordered" evidence="2">
    <location>
        <begin position="8"/>
        <end position="79"/>
    </location>
</feature>
<keyword evidence="3" id="KW-0812">Transmembrane</keyword>
<feature type="compositionally biased region" description="Low complexity" evidence="2">
    <location>
        <begin position="179"/>
        <end position="191"/>
    </location>
</feature>
<keyword evidence="1" id="KW-0175">Coiled coil</keyword>
<feature type="coiled-coil region" evidence="1">
    <location>
        <begin position="1188"/>
        <end position="1215"/>
    </location>
</feature>
<feature type="compositionally biased region" description="Polar residues" evidence="2">
    <location>
        <begin position="2079"/>
        <end position="2091"/>
    </location>
</feature>
<feature type="compositionally biased region" description="Basic and acidic residues" evidence="2">
    <location>
        <begin position="1763"/>
        <end position="1775"/>
    </location>
</feature>
<feature type="region of interest" description="Disordered" evidence="2">
    <location>
        <begin position="1827"/>
        <end position="1858"/>
    </location>
</feature>
<feature type="compositionally biased region" description="Basic and acidic residues" evidence="2">
    <location>
        <begin position="1307"/>
        <end position="1322"/>
    </location>
</feature>
<evidence type="ECO:0000313" key="4">
    <source>
        <dbReference type="EMBL" id="OXA40472.1"/>
    </source>
</evidence>
<feature type="compositionally biased region" description="Polar residues" evidence="2">
    <location>
        <begin position="1885"/>
        <end position="1903"/>
    </location>
</feature>
<feature type="compositionally biased region" description="Basic and acidic residues" evidence="2">
    <location>
        <begin position="1827"/>
        <end position="1838"/>
    </location>
</feature>
<feature type="region of interest" description="Disordered" evidence="2">
    <location>
        <begin position="1223"/>
        <end position="1327"/>
    </location>
</feature>
<feature type="transmembrane region" description="Helical" evidence="3">
    <location>
        <begin position="2303"/>
        <end position="2320"/>
    </location>
</feature>
<feature type="compositionally biased region" description="Polar residues" evidence="2">
    <location>
        <begin position="60"/>
        <end position="70"/>
    </location>
</feature>
<feature type="compositionally biased region" description="Low complexity" evidence="2">
    <location>
        <begin position="1927"/>
        <end position="1945"/>
    </location>
</feature>
<feature type="compositionally biased region" description="Polar residues" evidence="2">
    <location>
        <begin position="1747"/>
        <end position="1759"/>
    </location>
</feature>
<feature type="compositionally biased region" description="Basic and acidic residues" evidence="2">
    <location>
        <begin position="1675"/>
        <end position="1687"/>
    </location>
</feature>
<evidence type="ECO:0000256" key="3">
    <source>
        <dbReference type="SAM" id="Phobius"/>
    </source>
</evidence>
<feature type="region of interest" description="Disordered" evidence="2">
    <location>
        <begin position="323"/>
        <end position="458"/>
    </location>
</feature>
<feature type="compositionally biased region" description="Polar residues" evidence="2">
    <location>
        <begin position="554"/>
        <end position="563"/>
    </location>
</feature>
<feature type="region of interest" description="Disordered" evidence="2">
    <location>
        <begin position="1883"/>
        <end position="2031"/>
    </location>
</feature>
<sequence>MDCCCSCERRPNHKKSHQPPQVILISNRSKDADKDDEVLPNDEAASPLIAPSDRYHHPPHTQQQVPSTSSERYHHDDDHQQQNQVYLLNHHYRQYPSPIPPEQEELDITKPTITMTGNGFFVASSGGSGRDLAKSKSGTLPDRYTIPPTQGNHPTPTTRGFRDTFVSSMTSSPQPPPRSSTSASPHRSSSSGNRNNEIVNSSSSPAKENSTNGNTNTNKKWTFGGLFKRKVKTTSTSPAGGGGGNINSQSPSGLHHRTSSPMGGRGSMSRSSPSPNSGNAPISTHPHYANPHVAQLSSPQIYARRNHQSPSNLIQQHYLRSSVGNVSSSGPAGGVNGNKYVNNTTPPPPTQQQRQISLARQQQPGKPSESELTSDDSELDVRNQQIQNQQQPVSFKQNFLTRRLSRRKEKAAAKKKERGGGGGVEASSNGLLKVPSKLNDGKRVGSSPESLNNGNTLATNNIFNSSSNGPWPSWEITKKVVPQLQVVNNYSSSGSLSLSQEGSSSRGSRAAVKEAVKARAVARRESFIQDSSSDDDDGDERRSRSSVQGSHSSLTPSRGHLNNGSGGVARRQRPHSNSILLNSNQINNNYPPQGQPFRPVVAGEYVVTSRGSAPSSPAKFDHHNNNSSSPHQVRKAPGSPRWEARVVYTQENHENETPFIVKLPRNQVASQQLRPPSASSGYVLDPVLLDEQQVITAGLRVPIIGQTGGQQITEEVHYANLPNNATPPARFRSATPQLNYSNNVNASPPPPPPPRREYSRLLPNTNNNFYRPVSCSYLDTYNHQTGYYNAQNPSVRNASPSPANINGATTSFGGNDPRGHYYDTHHNNQSTPPNYQPQVHHPHNGNYYYANNDQVDNIRAANNNFLNPHPPPNNKNPLIRSPSEPPEVLQVQHQAMRDAAALRRNASTPTPAQQHHPNDYYYNNNNPHHHQQQQDLLLNQESRQATLLQQQNITSKLGFPVRKLNDAGKIPLAQSPVHMRASEFWRKKEAEVTGVAVGPNPNHKRYMTRIRSADSSPLPIPRMRNSPGAILQNSNESISSLSSFSEAQSPHMFGGVRMGRKILNSGGDSTSHGHNSMANNGSPLHGGGGGYMAVTNSVVNKQGGGGVDNFGNTASPPSNHPHHHPYPPPLSSSSSRQESGLSKSDREKTPVSACERLKVRNPSAPETKEESNKVLRSLVELDNGKSPGRNLEDALNELENMYKSLRLSDEDLLDRAERRDLPTAHQELRNAPLIPLPPSYQNHPQAFRYEDQPPRLGSVDSLATGSLSSTTGSGGSGTTNYSSDNNNPRVRAPPSRRSARPDTIQDDMARRRFDSPETKQPLDPRNVVSKTGSYMILSPAFSPPVSPCPPETLPLSFYGNYNQDEPDLTLDDVTFRQYKKANAIRIIDPQPKFGIPLGPITAAPGTDYLHSKRSDRLRPLFRATKNPDLVNDDIAFRNLRKDLNSDNNLSKDWTPRLFSPTSGRESGNAFTYNNNVHSPLPASDKKLRAIRSLSANITNYFMDHSFNQSEIGKWNSFTDLHRQTSPSRSGVVGSQPQQQQQQHRAFNYYRGGGRQDPSWVEQVESSVRGGSNNKFLPEEPEYWERKLPRKTVQLTPDLYDPTKARRPWTDLIFETFEKEEMERIAAAEAAAANANVNSNGINDSTKALTHLNNSLETTHKTVGDELDDDVFLDARDKSKSTSPEDRNSQQNKMLTNYANFPETYSSTTIPPPPETEGKPTTTTTTTTFAMLPGQYNPRRGSWVEPSRISSSYLSASDYGTEQDDQRRKSWSDIPKDHHHHHHLDQKDEDGNKLFNPICSPRKIKQINLGQFNSSSTSNPIEELNYQKEGERVQESEKQHQHKTAQQIPGGAPAESSNIRNTKGEAELNALMDMLIYQADTCGPDTANSKSKTTRVNVSLSSAETGHEEDEQLFNLRSNTESESNLASKPTPIPTSSSSSGTTTQKDSSERNRMVVPKIPQKESQIDEPTKRSSRGATSGGSGGGGGDNNMSKQRDALLLGEGESSPPPEIVGVSRKTTTTHPTKRHEGDSDEISIKQRIDNNNATINTTTTITDSNLTPNYSTSTFTTTNTSINPTSNENEPFITSTTSRDPGSIGALIDSINESLPALETSSGRASSSTGKSHGSSLSSTGSASPPSVPSPRPASPLSITTITLLTRPHHHHSSTSSSSTHSSYQDDDVTTTDSITLVGEGKVTEGEGLSSPNNNNSIPAEKAEVDDETDNQFPVETRRRSSTTSSSNSSQPGPSGMSALEKKLSEEGEVTSTSGSGGAVEGGMRWLTEWNSVLLVACYLLAFIHTFAQLDFLPVVGILLAVLVFFAHLF</sequence>
<keyword evidence="3" id="KW-1133">Transmembrane helix</keyword>
<feature type="compositionally biased region" description="Low complexity" evidence="2">
    <location>
        <begin position="2066"/>
        <end position="2078"/>
    </location>
</feature>
<feature type="compositionally biased region" description="Low complexity" evidence="2">
    <location>
        <begin position="2111"/>
        <end position="2136"/>
    </location>
</feature>
<feature type="compositionally biased region" description="Low complexity" evidence="2">
    <location>
        <begin position="2165"/>
        <end position="2174"/>
    </location>
</feature>
<dbReference type="EMBL" id="LNIX01000033">
    <property type="protein sequence ID" value="OXA40472.1"/>
    <property type="molecule type" value="Genomic_DNA"/>
</dbReference>
<feature type="compositionally biased region" description="Low complexity" evidence="2">
    <location>
        <begin position="207"/>
        <end position="225"/>
    </location>
</feature>
<feature type="compositionally biased region" description="Low complexity" evidence="2">
    <location>
        <begin position="351"/>
        <end position="363"/>
    </location>
</feature>
<reference evidence="4 5" key="1">
    <citation type="submission" date="2015-12" db="EMBL/GenBank/DDBJ databases">
        <title>The genome of Folsomia candida.</title>
        <authorList>
            <person name="Faddeeva A."/>
            <person name="Derks M.F."/>
            <person name="Anvar Y."/>
            <person name="Smit S."/>
            <person name="Van Straalen N."/>
            <person name="Roelofs D."/>
        </authorList>
    </citation>
    <scope>NUCLEOTIDE SEQUENCE [LARGE SCALE GENOMIC DNA]</scope>
    <source>
        <strain evidence="4 5">VU population</strain>
        <tissue evidence="4">Whole body</tissue>
    </source>
</reference>
<feature type="region of interest" description="Disordered" evidence="2">
    <location>
        <begin position="1062"/>
        <end position="1172"/>
    </location>
</feature>
<feature type="region of interest" description="Disordered" evidence="2">
    <location>
        <begin position="122"/>
        <end position="290"/>
    </location>
</feature>
<feature type="compositionally biased region" description="Basic residues" evidence="2">
    <location>
        <begin position="403"/>
        <end position="417"/>
    </location>
</feature>
<accession>A0A226D4J3</accession>
<feature type="region of interest" description="Disordered" evidence="2">
    <location>
        <begin position="1675"/>
        <end position="1796"/>
    </location>
</feature>
<feature type="region of interest" description="Disordered" evidence="2">
    <location>
        <begin position="723"/>
        <end position="759"/>
    </location>
</feature>
<evidence type="ECO:0000256" key="1">
    <source>
        <dbReference type="SAM" id="Coils"/>
    </source>
</evidence>
<feature type="compositionally biased region" description="Low complexity" evidence="2">
    <location>
        <begin position="913"/>
        <end position="926"/>
    </location>
</feature>
<feature type="compositionally biased region" description="Polar residues" evidence="2">
    <location>
        <begin position="192"/>
        <end position="206"/>
    </location>
</feature>
<evidence type="ECO:0000313" key="5">
    <source>
        <dbReference type="Proteomes" id="UP000198287"/>
    </source>
</evidence>
<feature type="region of interest" description="Disordered" evidence="2">
    <location>
        <begin position="608"/>
        <end position="640"/>
    </location>
</feature>
<feature type="compositionally biased region" description="Basic and acidic residues" evidence="2">
    <location>
        <begin position="1959"/>
        <end position="1970"/>
    </location>
</feature>
<gene>
    <name evidence="4" type="ORF">Fcan01_24728</name>
</gene>
<feature type="region of interest" description="Disordered" evidence="2">
    <location>
        <begin position="1523"/>
        <end position="1542"/>
    </location>
</feature>
<name>A0A226D4J3_FOLCA</name>
<protein>
    <submittedName>
        <fullName evidence="4">Uncharacterized protein</fullName>
    </submittedName>
</protein>
<feature type="compositionally biased region" description="Polar residues" evidence="2">
    <location>
        <begin position="1523"/>
        <end position="1534"/>
    </location>
</feature>
<dbReference type="OrthoDB" id="7989901at2759"/>
<feature type="compositionally biased region" description="Low complexity" evidence="2">
    <location>
        <begin position="1718"/>
        <end position="1727"/>
    </location>
</feature>
<feature type="compositionally biased region" description="Polar residues" evidence="2">
    <location>
        <begin position="1066"/>
        <end position="1082"/>
    </location>
</feature>
<feature type="compositionally biased region" description="Polar residues" evidence="2">
    <location>
        <begin position="447"/>
        <end position="458"/>
    </location>
</feature>
<dbReference type="Proteomes" id="UP000198287">
    <property type="component" value="Unassembled WGS sequence"/>
</dbReference>
<feature type="compositionally biased region" description="Low complexity" evidence="2">
    <location>
        <begin position="2146"/>
        <end position="2157"/>
    </location>
</feature>
<feature type="region of interest" description="Disordered" evidence="2">
    <location>
        <begin position="2193"/>
        <end position="2250"/>
    </location>
</feature>
<feature type="compositionally biased region" description="Polar residues" evidence="2">
    <location>
        <begin position="147"/>
        <end position="158"/>
    </location>
</feature>
<keyword evidence="5" id="KW-1185">Reference proteome</keyword>